<evidence type="ECO:0000256" key="9">
    <source>
        <dbReference type="ARBA" id="ARBA00022840"/>
    </source>
</evidence>
<evidence type="ECO:0000313" key="21">
    <source>
        <dbReference type="EMBL" id="TRY74454.1"/>
    </source>
</evidence>
<dbReference type="Pfam" id="PF00270">
    <property type="entry name" value="DEAD"/>
    <property type="match status" value="1"/>
</dbReference>
<keyword evidence="9" id="KW-0067">ATP-binding</keyword>
<keyword evidence="6" id="KW-0547">Nucleotide-binding</keyword>
<feature type="compositionally biased region" description="Acidic residues" evidence="15">
    <location>
        <begin position="690"/>
        <end position="699"/>
    </location>
</feature>
<dbReference type="InterPro" id="IPR038248">
    <property type="entry name" value="Dicer_dimer_sf"/>
</dbReference>
<dbReference type="Gene3D" id="2.170.260.10">
    <property type="entry name" value="paz domain"/>
    <property type="match status" value="1"/>
</dbReference>
<feature type="domain" description="PAZ" evidence="17">
    <location>
        <begin position="851"/>
        <end position="968"/>
    </location>
</feature>
<dbReference type="Pfam" id="PF00271">
    <property type="entry name" value="Helicase_C"/>
    <property type="match status" value="1"/>
</dbReference>
<dbReference type="Gene3D" id="3.30.160.380">
    <property type="entry name" value="Dicer dimerisation domain"/>
    <property type="match status" value="1"/>
</dbReference>
<evidence type="ECO:0000256" key="13">
    <source>
        <dbReference type="ARBA" id="ARBA00035116"/>
    </source>
</evidence>
<dbReference type="OMA" id="YHVNRMC"/>
<evidence type="ECO:0000256" key="8">
    <source>
        <dbReference type="ARBA" id="ARBA00022806"/>
    </source>
</evidence>
<evidence type="ECO:0000256" key="2">
    <source>
        <dbReference type="ARBA" id="ARBA00001946"/>
    </source>
</evidence>
<evidence type="ECO:0000256" key="11">
    <source>
        <dbReference type="ARBA" id="ARBA00022884"/>
    </source>
</evidence>
<dbReference type="GO" id="GO:0031047">
    <property type="term" value="P:regulatory ncRNA-mediated gene silencing"/>
    <property type="evidence" value="ECO:0007669"/>
    <property type="project" value="UniProtKB-KW"/>
</dbReference>
<dbReference type="PROSITE" id="PS50821">
    <property type="entry name" value="PAZ"/>
    <property type="match status" value="1"/>
</dbReference>
<dbReference type="PROSITE" id="PS00517">
    <property type="entry name" value="RNASE_3_1"/>
    <property type="match status" value="1"/>
</dbReference>
<keyword evidence="4" id="KW-0479">Metal-binding</keyword>
<dbReference type="InterPro" id="IPR001650">
    <property type="entry name" value="Helicase_C-like"/>
</dbReference>
<comment type="caution">
    <text evidence="21">The sequence shown here is derived from an EMBL/GenBank/DDBJ whole genome shotgun (WGS) entry which is preliminary data.</text>
</comment>
<dbReference type="InterPro" id="IPR048512">
    <property type="entry name" value="Dicer_platform"/>
</dbReference>
<keyword evidence="12" id="KW-0943">RNA-mediated gene silencing</keyword>
<keyword evidence="3" id="KW-0540">Nuclease</keyword>
<dbReference type="Pfam" id="PF03368">
    <property type="entry name" value="Dicer_dimer"/>
    <property type="match status" value="1"/>
</dbReference>
<dbReference type="OrthoDB" id="416741at2759"/>
<evidence type="ECO:0000256" key="10">
    <source>
        <dbReference type="ARBA" id="ARBA00022842"/>
    </source>
</evidence>
<dbReference type="SUPFAM" id="SSF52540">
    <property type="entry name" value="P-loop containing nucleoside triphosphate hydrolases"/>
    <property type="match status" value="1"/>
</dbReference>
<evidence type="ECO:0000259" key="17">
    <source>
        <dbReference type="PROSITE" id="PS50821"/>
    </source>
</evidence>
<dbReference type="PROSITE" id="PS51192">
    <property type="entry name" value="HELICASE_ATP_BIND_1"/>
    <property type="match status" value="1"/>
</dbReference>
<dbReference type="InterPro" id="IPR011545">
    <property type="entry name" value="DEAD/DEAH_box_helicase_dom"/>
</dbReference>
<feature type="region of interest" description="Disordered" evidence="15">
    <location>
        <begin position="682"/>
        <end position="710"/>
    </location>
</feature>
<dbReference type="InterPro" id="IPR014001">
    <property type="entry name" value="Helicase_ATP-bd"/>
</dbReference>
<dbReference type="InterPro" id="IPR036389">
    <property type="entry name" value="RNase_III_sf"/>
</dbReference>
<dbReference type="PANTHER" id="PTHR14950">
    <property type="entry name" value="DICER-RELATED"/>
    <property type="match status" value="1"/>
</dbReference>
<dbReference type="PROSITE" id="PS50142">
    <property type="entry name" value="RNASE_3_2"/>
    <property type="match status" value="2"/>
</dbReference>
<evidence type="ECO:0000259" key="19">
    <source>
        <dbReference type="PROSITE" id="PS51194"/>
    </source>
</evidence>
<organism evidence="21 22">
    <name type="scientific">Tigriopus californicus</name>
    <name type="common">Marine copepod</name>
    <dbReference type="NCBI Taxonomy" id="6832"/>
    <lineage>
        <taxon>Eukaryota</taxon>
        <taxon>Metazoa</taxon>
        <taxon>Ecdysozoa</taxon>
        <taxon>Arthropoda</taxon>
        <taxon>Crustacea</taxon>
        <taxon>Multicrustacea</taxon>
        <taxon>Hexanauplia</taxon>
        <taxon>Copepoda</taxon>
        <taxon>Harpacticoida</taxon>
        <taxon>Harpacticidae</taxon>
        <taxon>Tigriopus</taxon>
    </lineage>
</organism>
<keyword evidence="8" id="KW-0347">Helicase</keyword>
<dbReference type="GO" id="GO:0004525">
    <property type="term" value="F:ribonuclease III activity"/>
    <property type="evidence" value="ECO:0007669"/>
    <property type="project" value="UniProtKB-EC"/>
</dbReference>
<evidence type="ECO:0000256" key="12">
    <source>
        <dbReference type="ARBA" id="ARBA00023158"/>
    </source>
</evidence>
<dbReference type="CDD" id="cd00593">
    <property type="entry name" value="RIBOc"/>
    <property type="match status" value="2"/>
</dbReference>
<dbReference type="PROSITE" id="PS51194">
    <property type="entry name" value="HELICASE_CTER"/>
    <property type="match status" value="1"/>
</dbReference>
<evidence type="ECO:0000256" key="4">
    <source>
        <dbReference type="ARBA" id="ARBA00022723"/>
    </source>
</evidence>
<keyword evidence="22" id="KW-1185">Reference proteome</keyword>
<sequence length="1582" mass="180421">MATEEVLKDPKRPRPYQSELLQKAVEKDIIVFLGTGTGKTFIATLLIKELGHQIIDSGKVTIFLVPSVSLAEQQHQFLRDNLPFEIGRFTGNDNVDNWTDHEWKTNLKGVQVFVMVHDVFLLAHQRAFLPWGQVNLVIFDECHHASKNHPYARILTDLKEYKKSMRMIGEPVPRVLGLSASIVASHVSEIKFQVKKQELEDLMEAEVATVEDLGKYLEFMTSPDEEFVVFDDVMEAGTFWDKAAFLTDLTLVGQVQSEETSKIEDRIDRGVAELQDTKTIKKIKNLVLSTIQVLDEIGIYGASKVLDTLVEDIIGVKLESVDSTFEESLLRVAEKHVKKFKRLVEEALAKSTLDGLDKIRHFSSPKVNVLLDKMSDFVLNNAKQSDGSSSNISAIVFVKERVCTSILRYVLREAFAHIPHLSTLKVDLAVGGQTSFNFKAMGQEISTNMIRESQKLRQTLAKFAGGQIQVMVSTSVLEEGIDIRQCNFVVRFEPPGNLRQYIQSKGRARAKPSKYLLMTCKSDFAPFAQKINDYRKLERLQIRTCHHIESKPDEPCRSPKIYYANPHEPDTSPKTTEMEAISLVHQYIQKLPCDRFTTLVPFWEAKTETLATMGGARQLLFHGLGMGEDRLETKWYFVLHMPHLSPIRKPITGPRVRDKESAKRRCALKAVEVLHQMGELTDRLIPRDNDDSDDSDDESSGTGPKVGTTKSKKYYKKHSWKAFNSLDMSRGESYLYKMDLQLVEPISEAENDKDYDLYHPENESRKVGVILGQPIPDVGLTRFHLYNYSGKILVQFQLVSRVDLSNAPDRRTQIKHFHSHVCRDTLKMVPPWFDYLDEKNPNFLIVPLLNNVLDELLLNDIFTKDVFDYPDPVVKPLHRDIGHFMVEKVLQNRSPSSPLENNAKETFASYYENTYGCKVTDQSQPLYRVSNADARHDFRLPFPRKQSDKASSRKNTFLLIPELTQVQPIPASLWRELQLLPFALYRVQSFMQVQDLRDTLAVSMSMSDKTAVNLDATFDFSLTRPEFGALICGLQEDVDSESMPSLMELIEPLTFSSCRETFDLERLEILGDAFLKYATSIFIYFKNDQILQEGSLTALRTKVISNKNLFRKAMAMQLAKFVSPQIFEPHRNWNPPGFADMVGVEKLICDWDEEDRLLSPPRSYSLFDAITMEQVSDLAKELRTQGQIEASEKAKVIKMAKEEMAKPKEKAQPNSNGRTLIRPRDYHLIGDKSLADCMEALIGCFLAHQGPKMALRAMLALGIDLSNSDRDFDQWFSPPTNAFHEDLQIIDHDEKILVLVKKAQLSMVEQKIGYQFREKSWLLQALTHCSYNSNNFTDSYERLEFLGDAVLDYLVTCHLVSKYPDKDPGEITILRSSLVCNNTLAKVTVQNQIHKFLLHSSPQIFKKIHDYANYTLNELNELHANDSAKVTLSNLDLLNENTCPVLEDVEIPKVLGDVLEALLGAVYIDSKFDLPLVWNLVKRLFPEMDEVVALKPQSPVKLLMEKYPERVKFCTLPKLGRGLNRTVMGVEIFDRPLTKDKDQRVPPKRKAIFKGLGPNKRMAKETASRCCLREIHLRGLIL</sequence>
<evidence type="ECO:0000256" key="7">
    <source>
        <dbReference type="ARBA" id="ARBA00022801"/>
    </source>
</evidence>
<evidence type="ECO:0000256" key="6">
    <source>
        <dbReference type="ARBA" id="ARBA00022741"/>
    </source>
</evidence>
<dbReference type="Gene3D" id="3.30.160.20">
    <property type="match status" value="1"/>
</dbReference>
<gene>
    <name evidence="21" type="ORF">TCAL_10094</name>
</gene>
<comment type="similarity">
    <text evidence="13 14">Belongs to the helicase family. Dicer subfamily.</text>
</comment>
<keyword evidence="10" id="KW-0460">Magnesium</keyword>
<protein>
    <recommendedName>
        <fullName evidence="23">Dicer-2</fullName>
    </recommendedName>
</protein>
<dbReference type="SMART" id="SM00949">
    <property type="entry name" value="PAZ"/>
    <property type="match status" value="1"/>
</dbReference>
<feature type="domain" description="Dicer dsRNA-binding fold" evidence="20">
    <location>
        <begin position="580"/>
        <end position="694"/>
    </location>
</feature>
<dbReference type="Gene3D" id="3.40.50.300">
    <property type="entry name" value="P-loop containing nucleotide triphosphate hydrolases"/>
    <property type="match status" value="2"/>
</dbReference>
<evidence type="ECO:0000256" key="15">
    <source>
        <dbReference type="SAM" id="MobiDB-lite"/>
    </source>
</evidence>
<dbReference type="GO" id="GO:0004386">
    <property type="term" value="F:helicase activity"/>
    <property type="evidence" value="ECO:0007669"/>
    <property type="project" value="UniProtKB-KW"/>
</dbReference>
<dbReference type="Pfam" id="PF20931">
    <property type="entry name" value="Dicer_platform"/>
    <property type="match status" value="1"/>
</dbReference>
<evidence type="ECO:0000256" key="3">
    <source>
        <dbReference type="ARBA" id="ARBA00022722"/>
    </source>
</evidence>
<keyword evidence="5" id="KW-0677">Repeat</keyword>
<accession>A0A553P9V4</accession>
<feature type="domain" description="Helicase ATP-binding" evidence="18">
    <location>
        <begin position="20"/>
        <end position="200"/>
    </location>
</feature>
<name>A0A553P9V4_TIGCA</name>
<dbReference type="Pfam" id="PF00636">
    <property type="entry name" value="Ribonuclease_3"/>
    <property type="match status" value="2"/>
</dbReference>
<dbReference type="CDD" id="cd18034">
    <property type="entry name" value="DEXHc_dicer"/>
    <property type="match status" value="1"/>
</dbReference>
<evidence type="ECO:0000259" key="20">
    <source>
        <dbReference type="PROSITE" id="PS51327"/>
    </source>
</evidence>
<dbReference type="InterPro" id="IPR027417">
    <property type="entry name" value="P-loop_NTPase"/>
</dbReference>
<dbReference type="FunFam" id="1.10.1520.10:FF:000004">
    <property type="entry name" value="Endoribonuclease dicer-like 1"/>
    <property type="match status" value="1"/>
</dbReference>
<proteinExistence type="inferred from homology"/>
<dbReference type="SMART" id="SM00487">
    <property type="entry name" value="DEXDc"/>
    <property type="match status" value="1"/>
</dbReference>
<evidence type="ECO:0000259" key="18">
    <source>
        <dbReference type="PROSITE" id="PS51192"/>
    </source>
</evidence>
<dbReference type="Proteomes" id="UP000318571">
    <property type="component" value="Chromosome 2"/>
</dbReference>
<dbReference type="STRING" id="6832.A0A553P9V4"/>
<dbReference type="PROSITE" id="PS51327">
    <property type="entry name" value="DICER_DSRBF"/>
    <property type="match status" value="1"/>
</dbReference>
<comment type="cofactor">
    <cofactor evidence="2">
        <name>Mg(2+)</name>
        <dbReference type="ChEBI" id="CHEBI:18420"/>
    </cofactor>
</comment>
<dbReference type="EMBL" id="VCGU01000005">
    <property type="protein sequence ID" value="TRY74454.1"/>
    <property type="molecule type" value="Genomic_DNA"/>
</dbReference>
<evidence type="ECO:0000259" key="16">
    <source>
        <dbReference type="PROSITE" id="PS50142"/>
    </source>
</evidence>
<keyword evidence="11 14" id="KW-0694">RNA-binding</keyword>
<keyword evidence="7" id="KW-0378">Hydrolase</keyword>
<evidence type="ECO:0000256" key="5">
    <source>
        <dbReference type="ARBA" id="ARBA00022737"/>
    </source>
</evidence>
<dbReference type="SMART" id="SM00535">
    <property type="entry name" value="RIBOc"/>
    <property type="match status" value="2"/>
</dbReference>
<evidence type="ECO:0008006" key="23">
    <source>
        <dbReference type="Google" id="ProtNLM"/>
    </source>
</evidence>
<feature type="domain" description="RNase III" evidence="16">
    <location>
        <begin position="1031"/>
        <end position="1122"/>
    </location>
</feature>
<dbReference type="GO" id="GO:0005524">
    <property type="term" value="F:ATP binding"/>
    <property type="evidence" value="ECO:0007669"/>
    <property type="project" value="UniProtKB-KW"/>
</dbReference>
<dbReference type="Pfam" id="PF02170">
    <property type="entry name" value="PAZ"/>
    <property type="match status" value="1"/>
</dbReference>
<feature type="domain" description="RNase III" evidence="16">
    <location>
        <begin position="1305"/>
        <end position="1471"/>
    </location>
</feature>
<dbReference type="InterPro" id="IPR005034">
    <property type="entry name" value="Dicer_dimerisation"/>
</dbReference>
<evidence type="ECO:0000256" key="14">
    <source>
        <dbReference type="PROSITE-ProRule" id="PRU00657"/>
    </source>
</evidence>
<evidence type="ECO:0000256" key="1">
    <source>
        <dbReference type="ARBA" id="ARBA00001936"/>
    </source>
</evidence>
<dbReference type="SMART" id="SM00490">
    <property type="entry name" value="HELICc"/>
    <property type="match status" value="1"/>
</dbReference>
<dbReference type="InterPro" id="IPR000999">
    <property type="entry name" value="RNase_III_dom"/>
</dbReference>
<reference evidence="21 22" key="1">
    <citation type="journal article" date="2018" name="Nat. Ecol. Evol.">
        <title>Genomic signatures of mitonuclear coevolution across populations of Tigriopus californicus.</title>
        <authorList>
            <person name="Barreto F.S."/>
            <person name="Watson E.T."/>
            <person name="Lima T.G."/>
            <person name="Willett C.S."/>
            <person name="Edmands S."/>
            <person name="Li W."/>
            <person name="Burton R.S."/>
        </authorList>
    </citation>
    <scope>NUCLEOTIDE SEQUENCE [LARGE SCALE GENOMIC DNA]</scope>
    <source>
        <strain evidence="21 22">San Diego</strain>
    </source>
</reference>
<dbReference type="InterPro" id="IPR003100">
    <property type="entry name" value="PAZ_dom"/>
</dbReference>
<dbReference type="GO" id="GO:0006396">
    <property type="term" value="P:RNA processing"/>
    <property type="evidence" value="ECO:0007669"/>
    <property type="project" value="InterPro"/>
</dbReference>
<comment type="cofactor">
    <cofactor evidence="1">
        <name>Mn(2+)</name>
        <dbReference type="ChEBI" id="CHEBI:29035"/>
    </cofactor>
</comment>
<dbReference type="SUPFAM" id="SSF69065">
    <property type="entry name" value="RNase III domain-like"/>
    <property type="match status" value="2"/>
</dbReference>
<evidence type="ECO:0000313" key="22">
    <source>
        <dbReference type="Proteomes" id="UP000318571"/>
    </source>
</evidence>
<dbReference type="GO" id="GO:0003723">
    <property type="term" value="F:RNA binding"/>
    <property type="evidence" value="ECO:0007669"/>
    <property type="project" value="UniProtKB-UniRule"/>
</dbReference>
<dbReference type="GO" id="GO:0046872">
    <property type="term" value="F:metal ion binding"/>
    <property type="evidence" value="ECO:0007669"/>
    <property type="project" value="UniProtKB-KW"/>
</dbReference>
<feature type="domain" description="Helicase C-terminal" evidence="19">
    <location>
        <begin position="373"/>
        <end position="556"/>
    </location>
</feature>
<dbReference type="PANTHER" id="PTHR14950:SF37">
    <property type="entry name" value="ENDORIBONUCLEASE DICER"/>
    <property type="match status" value="1"/>
</dbReference>
<dbReference type="Gene3D" id="1.10.1520.10">
    <property type="entry name" value="Ribonuclease III domain"/>
    <property type="match status" value="2"/>
</dbReference>